<reference evidence="10 11" key="1">
    <citation type="submission" date="2015-05" db="EMBL/GenBank/DDBJ databases">
        <title>Distinctive expansion of gene families associated with plant cell wall degradation and secondary metabolism in the genomes of grapevine trunk pathogens.</title>
        <authorList>
            <person name="Lawrence D.P."/>
            <person name="Travadon R."/>
            <person name="Rolshausen P.E."/>
            <person name="Baumgartner K."/>
        </authorList>
    </citation>
    <scope>NUCLEOTIDE SEQUENCE [LARGE SCALE GENOMIC DNA]</scope>
    <source>
        <strain evidence="10">UCRPC4</strain>
    </source>
</reference>
<feature type="transmembrane region" description="Helical" evidence="9">
    <location>
        <begin position="451"/>
        <end position="474"/>
    </location>
</feature>
<evidence type="ECO:0000256" key="6">
    <source>
        <dbReference type="ARBA" id="ARBA00022989"/>
    </source>
</evidence>
<feature type="transmembrane region" description="Helical" evidence="9">
    <location>
        <begin position="380"/>
        <end position="399"/>
    </location>
</feature>
<keyword evidence="3 8" id="KW-0813">Transport</keyword>
<name>A0A0G2DW39_PHACM</name>
<evidence type="ECO:0000256" key="9">
    <source>
        <dbReference type="SAM" id="Phobius"/>
    </source>
</evidence>
<keyword evidence="7 8" id="KW-0472">Membrane</keyword>
<keyword evidence="5 9" id="KW-0812">Transmembrane</keyword>
<dbReference type="AlphaFoldDB" id="A0A0G2DW39"/>
<feature type="transmembrane region" description="Helical" evidence="9">
    <location>
        <begin position="411"/>
        <end position="430"/>
    </location>
</feature>
<feature type="transmembrane region" description="Helical" evidence="9">
    <location>
        <begin position="79"/>
        <end position="102"/>
    </location>
</feature>
<feature type="transmembrane region" description="Helical" evidence="9">
    <location>
        <begin position="284"/>
        <end position="308"/>
    </location>
</feature>
<feature type="transmembrane region" description="Helical" evidence="9">
    <location>
        <begin position="213"/>
        <end position="230"/>
    </location>
</feature>
<sequence>MDSHDEKKIYDVEGAQYSSKGHRDSVDETGAVPGEVFTSGNSLYARLQRFAGRYGVEQRGIERVPEDERTDTSTFKVGTMWCAANMVVSSFSIGALAIPVFGLGFVDALLTIFFINILGIIPVAYFSAFGPRFGMRQMILSRFWFGYYGVKVIAVFNCLACLGWSATNTIVGSQLIHSVNNDVPGWAGVIIIGAGTFIVTLFGYKVVHLYEMYSWIPCFIVFLIVLGTFAHSGDFSNIPMNAGSSEAGSILSFAASVFGFATGWASYASDYTCYQPVTTSRRKVFLYVFIGLMFPLCFTEMLGLAIITASVNNPAYADAYNNDSVGGLLAQVLFPHLHGFGKFCLVILALSIIGNNCPNIYSLTFSLQILTRYAQKVPRFLWTFFGTLVYCAVAIPGYSHFESVLENFMLIIAYWLAIYEAIALSEHFIFRHGFTGYIASQYDQPSKLPPGIAALAAFCFGVFGAIMGMSQTWFLGPVGQLIGDPAYGGDIGFELAFGFTFITYTLFRWFEKKKFGR</sequence>
<dbReference type="GO" id="GO:0022857">
    <property type="term" value="F:transmembrane transporter activity"/>
    <property type="evidence" value="ECO:0007669"/>
    <property type="project" value="InterPro"/>
</dbReference>
<comment type="caution">
    <text evidence="10">The sequence shown here is derived from an EMBL/GenBank/DDBJ whole genome shotgun (WGS) entry which is preliminary data.</text>
</comment>
<evidence type="ECO:0000256" key="3">
    <source>
        <dbReference type="ARBA" id="ARBA00022448"/>
    </source>
</evidence>
<comment type="subcellular location">
    <subcellularLocation>
        <location evidence="1">Membrane</location>
        <topology evidence="1">Multi-pass membrane protein</topology>
    </subcellularLocation>
</comment>
<evidence type="ECO:0000313" key="11">
    <source>
        <dbReference type="Proteomes" id="UP000053317"/>
    </source>
</evidence>
<reference evidence="10 11" key="2">
    <citation type="submission" date="2015-05" db="EMBL/GenBank/DDBJ databases">
        <authorList>
            <person name="Morales-Cruz A."/>
            <person name="Amrine K.C."/>
            <person name="Cantu D."/>
        </authorList>
    </citation>
    <scope>NUCLEOTIDE SEQUENCE [LARGE SCALE GENOMIC DNA]</scope>
    <source>
        <strain evidence="10">UCRPC4</strain>
    </source>
</reference>
<dbReference type="Gene3D" id="1.10.4160.10">
    <property type="entry name" value="Hydantoin permease"/>
    <property type="match status" value="1"/>
</dbReference>
<protein>
    <submittedName>
        <fullName evidence="10">Putative purine-cytosine permease</fullName>
    </submittedName>
</protein>
<feature type="transmembrane region" description="Helical" evidence="9">
    <location>
        <begin position="250"/>
        <end position="272"/>
    </location>
</feature>
<dbReference type="CDD" id="cd11484">
    <property type="entry name" value="SLC-NCS1sbd_CobB-like"/>
    <property type="match status" value="1"/>
</dbReference>
<dbReference type="PANTHER" id="PTHR31806:SF1">
    <property type="entry name" value="PURINE-CYTOSINE PERMEASE FCY2-RELATED"/>
    <property type="match status" value="1"/>
</dbReference>
<dbReference type="PIRSF" id="PIRSF002744">
    <property type="entry name" value="Pur-cyt_permease"/>
    <property type="match status" value="1"/>
</dbReference>
<dbReference type="Proteomes" id="UP000053317">
    <property type="component" value="Unassembled WGS sequence"/>
</dbReference>
<dbReference type="GO" id="GO:0005886">
    <property type="term" value="C:plasma membrane"/>
    <property type="evidence" value="ECO:0007669"/>
    <property type="project" value="TreeGrafter"/>
</dbReference>
<dbReference type="EMBL" id="LCWF01000230">
    <property type="protein sequence ID" value="KKY14361.1"/>
    <property type="molecule type" value="Genomic_DNA"/>
</dbReference>
<dbReference type="PANTHER" id="PTHR31806">
    <property type="entry name" value="PURINE-CYTOSINE PERMEASE FCY2-RELATED"/>
    <property type="match status" value="1"/>
</dbReference>
<dbReference type="OrthoDB" id="2116389at2759"/>
<organism evidence="10 11">
    <name type="scientific">Phaeomoniella chlamydospora</name>
    <name type="common">Phaeoacremonium chlamydosporum</name>
    <dbReference type="NCBI Taxonomy" id="158046"/>
    <lineage>
        <taxon>Eukaryota</taxon>
        <taxon>Fungi</taxon>
        <taxon>Dikarya</taxon>
        <taxon>Ascomycota</taxon>
        <taxon>Pezizomycotina</taxon>
        <taxon>Eurotiomycetes</taxon>
        <taxon>Chaetothyriomycetidae</taxon>
        <taxon>Phaeomoniellales</taxon>
        <taxon>Phaeomoniellaceae</taxon>
        <taxon>Phaeomoniella</taxon>
    </lineage>
</organism>
<accession>A0A0G2DW39</accession>
<evidence type="ECO:0000256" key="2">
    <source>
        <dbReference type="ARBA" id="ARBA00008974"/>
    </source>
</evidence>
<dbReference type="InterPro" id="IPR026030">
    <property type="entry name" value="Pur-cyt_permease_Fcy2/21/22"/>
</dbReference>
<feature type="transmembrane region" description="Helical" evidence="9">
    <location>
        <begin position="186"/>
        <end position="206"/>
    </location>
</feature>
<evidence type="ECO:0000256" key="5">
    <source>
        <dbReference type="ARBA" id="ARBA00022692"/>
    </source>
</evidence>
<dbReference type="GO" id="GO:0000329">
    <property type="term" value="C:fungal-type vacuole membrane"/>
    <property type="evidence" value="ECO:0007669"/>
    <property type="project" value="TreeGrafter"/>
</dbReference>
<evidence type="ECO:0000256" key="4">
    <source>
        <dbReference type="ARBA" id="ARBA00022553"/>
    </source>
</evidence>
<proteinExistence type="inferred from homology"/>
<keyword evidence="4" id="KW-0597">Phosphoprotein</keyword>
<evidence type="ECO:0000256" key="8">
    <source>
        <dbReference type="PIRNR" id="PIRNR002744"/>
    </source>
</evidence>
<comment type="similarity">
    <text evidence="2 8">Belongs to the purine-cytosine permease (2.A.39) family.</text>
</comment>
<feature type="transmembrane region" description="Helical" evidence="9">
    <location>
        <begin position="486"/>
        <end position="507"/>
    </location>
</feature>
<dbReference type="FunFam" id="1.10.4160.10:FF:000002">
    <property type="entry name" value="Purine-cytosine permease fcyB"/>
    <property type="match status" value="1"/>
</dbReference>
<keyword evidence="6 9" id="KW-1133">Transmembrane helix</keyword>
<keyword evidence="11" id="KW-1185">Reference proteome</keyword>
<dbReference type="GO" id="GO:0015851">
    <property type="term" value="P:nucleobase transport"/>
    <property type="evidence" value="ECO:0007669"/>
    <property type="project" value="UniProtKB-ARBA"/>
</dbReference>
<feature type="transmembrane region" description="Helical" evidence="9">
    <location>
        <begin position="108"/>
        <end position="131"/>
    </location>
</feature>
<evidence type="ECO:0000313" key="10">
    <source>
        <dbReference type="EMBL" id="KKY14361.1"/>
    </source>
</evidence>
<dbReference type="Pfam" id="PF02133">
    <property type="entry name" value="Transp_cyt_pur"/>
    <property type="match status" value="1"/>
</dbReference>
<gene>
    <name evidence="10" type="ORF">UCRPC4_g06768</name>
</gene>
<evidence type="ECO:0000256" key="7">
    <source>
        <dbReference type="ARBA" id="ARBA00023136"/>
    </source>
</evidence>
<evidence type="ECO:0000256" key="1">
    <source>
        <dbReference type="ARBA" id="ARBA00004141"/>
    </source>
</evidence>
<feature type="transmembrane region" description="Helical" evidence="9">
    <location>
        <begin position="143"/>
        <end position="166"/>
    </location>
</feature>
<dbReference type="InterPro" id="IPR001248">
    <property type="entry name" value="Pur-cyt_permease"/>
</dbReference>